<dbReference type="Proteomes" id="UP000002774">
    <property type="component" value="Chromosome"/>
</dbReference>
<dbReference type="OrthoDB" id="154293at2"/>
<dbReference type="STRING" id="714943.Mucpa_1570"/>
<gene>
    <name evidence="2" type="ORF">Mucpa_1570</name>
</gene>
<dbReference type="HOGENOM" id="CLU_089938_0_0_10"/>
<name>H1Y494_9SPHI</name>
<dbReference type="InterPro" id="IPR034660">
    <property type="entry name" value="DinB/YfiT-like"/>
</dbReference>
<dbReference type="Gene3D" id="1.20.120.450">
    <property type="entry name" value="dinb family like domain"/>
    <property type="match status" value="1"/>
</dbReference>
<feature type="domain" description="Mycothiol-dependent maleylpyruvate isomerase metal-binding" evidence="1">
    <location>
        <begin position="12"/>
        <end position="153"/>
    </location>
</feature>
<dbReference type="EMBL" id="CM001403">
    <property type="protein sequence ID" value="EHQ25728.1"/>
    <property type="molecule type" value="Genomic_DNA"/>
</dbReference>
<evidence type="ECO:0000313" key="2">
    <source>
        <dbReference type="EMBL" id="EHQ25728.1"/>
    </source>
</evidence>
<proteinExistence type="predicted"/>
<organism evidence="2 3">
    <name type="scientific">Mucilaginibacter paludis DSM 18603</name>
    <dbReference type="NCBI Taxonomy" id="714943"/>
    <lineage>
        <taxon>Bacteria</taxon>
        <taxon>Pseudomonadati</taxon>
        <taxon>Bacteroidota</taxon>
        <taxon>Sphingobacteriia</taxon>
        <taxon>Sphingobacteriales</taxon>
        <taxon>Sphingobacteriaceae</taxon>
        <taxon>Mucilaginibacter</taxon>
    </lineage>
</organism>
<evidence type="ECO:0000259" key="1">
    <source>
        <dbReference type="Pfam" id="PF11716"/>
    </source>
</evidence>
<dbReference type="RefSeq" id="WP_008505602.1">
    <property type="nucleotide sequence ID" value="NZ_CM001403.1"/>
</dbReference>
<dbReference type="InterPro" id="IPR024344">
    <property type="entry name" value="MDMPI_metal-binding"/>
</dbReference>
<dbReference type="AlphaFoldDB" id="H1Y494"/>
<dbReference type="GO" id="GO:0046872">
    <property type="term" value="F:metal ion binding"/>
    <property type="evidence" value="ECO:0007669"/>
    <property type="project" value="InterPro"/>
</dbReference>
<reference evidence="2" key="1">
    <citation type="submission" date="2011-09" db="EMBL/GenBank/DDBJ databases">
        <title>The permanent draft genome of Mucilaginibacter paludis DSM 18603.</title>
        <authorList>
            <consortium name="US DOE Joint Genome Institute (JGI-PGF)"/>
            <person name="Lucas S."/>
            <person name="Han J."/>
            <person name="Lapidus A."/>
            <person name="Bruce D."/>
            <person name="Goodwin L."/>
            <person name="Pitluck S."/>
            <person name="Peters L."/>
            <person name="Kyrpides N."/>
            <person name="Mavromatis K."/>
            <person name="Ivanova N."/>
            <person name="Mikhailova N."/>
            <person name="Held B."/>
            <person name="Detter J.C."/>
            <person name="Tapia R."/>
            <person name="Han C."/>
            <person name="Land M."/>
            <person name="Hauser L."/>
            <person name="Markowitz V."/>
            <person name="Cheng J.-F."/>
            <person name="Hugenholtz P."/>
            <person name="Woyke T."/>
            <person name="Wu D."/>
            <person name="Tindall B."/>
            <person name="Brambilla E."/>
            <person name="Klenk H.-P."/>
            <person name="Eisen J.A."/>
        </authorList>
    </citation>
    <scope>NUCLEOTIDE SEQUENCE [LARGE SCALE GENOMIC DNA]</scope>
    <source>
        <strain evidence="2">DSM 18603</strain>
    </source>
</reference>
<evidence type="ECO:0000313" key="3">
    <source>
        <dbReference type="Proteomes" id="UP000002774"/>
    </source>
</evidence>
<accession>H1Y494</accession>
<dbReference type="Pfam" id="PF11716">
    <property type="entry name" value="MDMPI_N"/>
    <property type="match status" value="1"/>
</dbReference>
<sequence length="273" mass="30655">MILTAPLFPILDQKLIELLRSLTADEWNKKTIAGTWTVKDVASHLLDTAIRTLSMGRDRHVLLPDREINSYQSLVGYLNHLNAEWVAATQRLSPTLLTELLDITGKQYSDYIATLNMDIDAPIPVAWAGETVSKNWFHIARDYTERWHHQQQIRDAVNKPGIMTAQLFYPVMNTFMHGLPYTYRNITAENNTMIKITICTAIGGDWFLKRQSAGWELGKSTPDAIASALVIPPDIAWKLFTKGLKPEAALPYITITGDRALTLPALNLVAVMA</sequence>
<dbReference type="SUPFAM" id="SSF109854">
    <property type="entry name" value="DinB/YfiT-like putative metalloenzymes"/>
    <property type="match status" value="1"/>
</dbReference>
<protein>
    <recommendedName>
        <fullName evidence="1">Mycothiol-dependent maleylpyruvate isomerase metal-binding domain-containing protein</fullName>
    </recommendedName>
</protein>
<dbReference type="eggNOG" id="COG2318">
    <property type="taxonomic scope" value="Bacteria"/>
</dbReference>
<keyword evidence="3" id="KW-1185">Reference proteome</keyword>